<evidence type="ECO:0000256" key="1">
    <source>
        <dbReference type="SAM" id="Phobius"/>
    </source>
</evidence>
<name>A0A1I3MPY9_9RHOB</name>
<dbReference type="EMBL" id="FORY01000001">
    <property type="protein sequence ID" value="SFI99019.1"/>
    <property type="molecule type" value="Genomic_DNA"/>
</dbReference>
<organism evidence="2 3">
    <name type="scientific">Celeribacter halophilus</name>
    <dbReference type="NCBI Taxonomy" id="576117"/>
    <lineage>
        <taxon>Bacteria</taxon>
        <taxon>Pseudomonadati</taxon>
        <taxon>Pseudomonadota</taxon>
        <taxon>Alphaproteobacteria</taxon>
        <taxon>Rhodobacterales</taxon>
        <taxon>Roseobacteraceae</taxon>
        <taxon>Celeribacter</taxon>
    </lineage>
</organism>
<keyword evidence="1" id="KW-0812">Transmembrane</keyword>
<protein>
    <submittedName>
        <fullName evidence="2">Uncharacterized protein</fullName>
    </submittedName>
</protein>
<keyword evidence="3" id="KW-1185">Reference proteome</keyword>
<feature type="transmembrane region" description="Helical" evidence="1">
    <location>
        <begin position="38"/>
        <end position="57"/>
    </location>
</feature>
<reference evidence="2 3" key="1">
    <citation type="submission" date="2016-10" db="EMBL/GenBank/DDBJ databases">
        <authorList>
            <person name="de Groot N.N."/>
        </authorList>
    </citation>
    <scope>NUCLEOTIDE SEQUENCE [LARGE SCALE GENOMIC DNA]</scope>
    <source>
        <strain evidence="2 3">CGMCC 1.8891</strain>
    </source>
</reference>
<evidence type="ECO:0000313" key="3">
    <source>
        <dbReference type="Proteomes" id="UP000183299"/>
    </source>
</evidence>
<sequence>MTPQSDTMKIAPRDFDLFQPEQAVEKWLTKKTLPVRRLAIRFGNVAFLFAMVCAMFFVSDTLFPEYQIAAFTSVCTLLAFSLTLDALSRKLLKLH</sequence>
<dbReference type="RefSeq" id="WP_066602989.1">
    <property type="nucleotide sequence ID" value="NZ_FORY01000001.1"/>
</dbReference>
<keyword evidence="1" id="KW-0472">Membrane</keyword>
<dbReference type="AlphaFoldDB" id="A0A1I3MPY9"/>
<dbReference type="Proteomes" id="UP000183299">
    <property type="component" value="Unassembled WGS sequence"/>
</dbReference>
<keyword evidence="1" id="KW-1133">Transmembrane helix</keyword>
<dbReference type="GeneID" id="98663573"/>
<evidence type="ECO:0000313" key="2">
    <source>
        <dbReference type="EMBL" id="SFI99019.1"/>
    </source>
</evidence>
<gene>
    <name evidence="2" type="ORF">SAMN04488138_10197</name>
</gene>
<dbReference type="STRING" id="576117.SAMN04488138_10197"/>
<accession>A0A1I3MPY9</accession>
<proteinExistence type="predicted"/>
<feature type="transmembrane region" description="Helical" evidence="1">
    <location>
        <begin position="69"/>
        <end position="87"/>
    </location>
</feature>